<evidence type="ECO:0000313" key="4">
    <source>
        <dbReference type="Proteomes" id="UP000053226"/>
    </source>
</evidence>
<dbReference type="RefSeq" id="WP_053908595.1">
    <property type="nucleotide sequence ID" value="NZ_CAWMUS010000019.1"/>
</dbReference>
<evidence type="ECO:0000313" key="3">
    <source>
        <dbReference type="EMBL" id="KPD02432.1"/>
    </source>
</evidence>
<proteinExistence type="predicted"/>
<dbReference type="EMBL" id="LGAA01000019">
    <property type="protein sequence ID" value="KPD02432.1"/>
    <property type="molecule type" value="Genomic_DNA"/>
</dbReference>
<reference evidence="3 4" key="1">
    <citation type="submission" date="2015-07" db="EMBL/GenBank/DDBJ databases">
        <title>ATOL: Assembling a taxonomically balanced genome-scale reconstruction of the evolutionary history of the Enterobacteriaceae.</title>
        <authorList>
            <person name="Plunkett G.III."/>
            <person name="Neeno-Eckwall E.C."/>
            <person name="Glasner J.D."/>
            <person name="Perna N.T."/>
        </authorList>
    </citation>
    <scope>NUCLEOTIDE SEQUENCE [LARGE SCALE GENOMIC DNA]</scope>
    <source>
        <strain evidence="3 4">ATCC 35017</strain>
    </source>
</reference>
<dbReference type="InterPro" id="IPR036937">
    <property type="entry name" value="Adhesion_dom_fimbrial_sf"/>
</dbReference>
<keyword evidence="1" id="KW-0732">Signal</keyword>
<dbReference type="SUPFAM" id="SSF49401">
    <property type="entry name" value="Bacterial adhesins"/>
    <property type="match status" value="1"/>
</dbReference>
<sequence>MKNRFILFVLFLFCFSAYSVDVTLNLNGAILGQSCNISSNDLIKNINFQELNPGDFNNVGAVSSEKAVSIHLENCSGNVNNMMYQFSGEEDASDPTLLKIIGKSGSSMGELATGLAIEILNNNKDRIEINTKKIFNETITTTSYDFTFYLRYISTNQSVSPGDASSLLYLDIYYE</sequence>
<dbReference type="OrthoDB" id="6465305at2"/>
<gene>
    <name evidence="3" type="ORF">M992_2144</name>
</gene>
<dbReference type="AlphaFoldDB" id="A0A0N0I9S3"/>
<name>A0A0N0I9S3_9GAMM</name>
<dbReference type="InterPro" id="IPR000259">
    <property type="entry name" value="Adhesion_dom_fimbrial"/>
</dbReference>
<keyword evidence="4" id="KW-1185">Reference proteome</keyword>
<dbReference type="InterPro" id="IPR008966">
    <property type="entry name" value="Adhesion_dom_sf"/>
</dbReference>
<dbReference type="InterPro" id="IPR050263">
    <property type="entry name" value="Bact_Fimbrial_Adh_Pro"/>
</dbReference>
<dbReference type="Proteomes" id="UP000053226">
    <property type="component" value="Unassembled WGS sequence"/>
</dbReference>
<comment type="caution">
    <text evidence="3">The sequence shown here is derived from an EMBL/GenBank/DDBJ whole genome shotgun (WGS) entry which is preliminary data.</text>
</comment>
<dbReference type="Pfam" id="PF00419">
    <property type="entry name" value="Fimbrial"/>
    <property type="match status" value="1"/>
</dbReference>
<feature type="domain" description="Fimbrial-type adhesion" evidence="2">
    <location>
        <begin position="25"/>
        <end position="174"/>
    </location>
</feature>
<feature type="signal peptide" evidence="1">
    <location>
        <begin position="1"/>
        <end position="19"/>
    </location>
</feature>
<protein>
    <submittedName>
        <fullName evidence="3">AufD family minor fimbriae subunit</fullName>
    </submittedName>
</protein>
<dbReference type="GO" id="GO:0043709">
    <property type="term" value="P:cell adhesion involved in single-species biofilm formation"/>
    <property type="evidence" value="ECO:0007669"/>
    <property type="project" value="TreeGrafter"/>
</dbReference>
<evidence type="ECO:0000259" key="2">
    <source>
        <dbReference type="Pfam" id="PF00419"/>
    </source>
</evidence>
<dbReference type="GO" id="GO:0009289">
    <property type="term" value="C:pilus"/>
    <property type="evidence" value="ECO:0007669"/>
    <property type="project" value="InterPro"/>
</dbReference>
<evidence type="ECO:0000256" key="1">
    <source>
        <dbReference type="SAM" id="SignalP"/>
    </source>
</evidence>
<organism evidence="3 4">
    <name type="scientific">Moellerella wisconsensis ATCC 35017</name>
    <dbReference type="NCBI Taxonomy" id="1354267"/>
    <lineage>
        <taxon>Bacteria</taxon>
        <taxon>Pseudomonadati</taxon>
        <taxon>Pseudomonadota</taxon>
        <taxon>Gammaproteobacteria</taxon>
        <taxon>Enterobacterales</taxon>
        <taxon>Morganellaceae</taxon>
        <taxon>Moellerella</taxon>
    </lineage>
</organism>
<accession>A0A0N0I9S3</accession>
<dbReference type="PROSITE" id="PS51257">
    <property type="entry name" value="PROKAR_LIPOPROTEIN"/>
    <property type="match status" value="1"/>
</dbReference>
<dbReference type="Gene3D" id="2.60.40.1090">
    <property type="entry name" value="Fimbrial-type adhesion domain"/>
    <property type="match status" value="1"/>
</dbReference>
<feature type="chain" id="PRO_5005851214" evidence="1">
    <location>
        <begin position="20"/>
        <end position="175"/>
    </location>
</feature>
<dbReference type="PANTHER" id="PTHR33420:SF5">
    <property type="entry name" value="FIMBRIAL SUBUNIT"/>
    <property type="match status" value="1"/>
</dbReference>
<dbReference type="PANTHER" id="PTHR33420">
    <property type="entry name" value="FIMBRIAL SUBUNIT ELFA-RELATED"/>
    <property type="match status" value="1"/>
</dbReference>